<dbReference type="SUPFAM" id="SSF158745">
    <property type="entry name" value="LanC-like"/>
    <property type="match status" value="1"/>
</dbReference>
<dbReference type="GO" id="GO:0005975">
    <property type="term" value="P:carbohydrate metabolic process"/>
    <property type="evidence" value="ECO:0007669"/>
    <property type="project" value="InterPro"/>
</dbReference>
<dbReference type="GO" id="GO:0005524">
    <property type="term" value="F:ATP binding"/>
    <property type="evidence" value="ECO:0007669"/>
    <property type="project" value="InterPro"/>
</dbReference>
<accession>A0A4R3L9F5</accession>
<organism evidence="2 3">
    <name type="scientific">Hazenella coriacea</name>
    <dbReference type="NCBI Taxonomy" id="1179467"/>
    <lineage>
        <taxon>Bacteria</taxon>
        <taxon>Bacillati</taxon>
        <taxon>Bacillota</taxon>
        <taxon>Bacilli</taxon>
        <taxon>Bacillales</taxon>
        <taxon>Thermoactinomycetaceae</taxon>
        <taxon>Hazenella</taxon>
    </lineage>
</organism>
<keyword evidence="2" id="KW-0723">Serine/threonine-protein kinase</keyword>
<reference evidence="2 3" key="1">
    <citation type="submission" date="2019-03" db="EMBL/GenBank/DDBJ databases">
        <title>Genomic Encyclopedia of Type Strains, Phase IV (KMG-IV): sequencing the most valuable type-strain genomes for metagenomic binning, comparative biology and taxonomic classification.</title>
        <authorList>
            <person name="Goeker M."/>
        </authorList>
    </citation>
    <scope>NUCLEOTIDE SEQUENCE [LARGE SCALE GENOMIC DNA]</scope>
    <source>
        <strain evidence="2 3">DSM 45707</strain>
    </source>
</reference>
<dbReference type="SMART" id="SM00220">
    <property type="entry name" value="S_TKc"/>
    <property type="match status" value="1"/>
</dbReference>
<dbReference type="InterPro" id="IPR057929">
    <property type="entry name" value="RamC_N"/>
</dbReference>
<dbReference type="Pfam" id="PF05147">
    <property type="entry name" value="LANC_like"/>
    <property type="match status" value="1"/>
</dbReference>
<dbReference type="InterPro" id="IPR011009">
    <property type="entry name" value="Kinase-like_dom_sf"/>
</dbReference>
<evidence type="ECO:0000313" key="2">
    <source>
        <dbReference type="EMBL" id="TCS96453.1"/>
    </source>
</evidence>
<name>A0A4R3L9F5_9BACL</name>
<dbReference type="InterPro" id="IPR053524">
    <property type="entry name" value="Aerial_hyphae_peptide-synth"/>
</dbReference>
<dbReference type="PROSITE" id="PS50011">
    <property type="entry name" value="PROTEIN_KINASE_DOM"/>
    <property type="match status" value="1"/>
</dbReference>
<dbReference type="Gene3D" id="1.50.10.10">
    <property type="match status" value="1"/>
</dbReference>
<dbReference type="PANTHER" id="PTHR44167">
    <property type="entry name" value="OVARIAN-SPECIFIC SERINE/THREONINE-PROTEIN KINASE LOK-RELATED"/>
    <property type="match status" value="1"/>
</dbReference>
<dbReference type="EMBL" id="SMAG01000001">
    <property type="protein sequence ID" value="TCS96453.1"/>
    <property type="molecule type" value="Genomic_DNA"/>
</dbReference>
<sequence>MDNSRRISQYYLYRMVHKDWYESLDKYQPSDELFHVVIPMVPSTWKTKRNNVWFRVSPPGISLPQQGWKIHISATPSNCEEILRKVSEICIERNVTYKFLLDQHLVSLTGGKGWTREASGKFITIYPLNEEHFRELIEALYIALQGYQGPYILTDRRYKDSHVIYYRYGAIRALYNLTLSGDRLYLLTTPDQKPYPDYRMPYFSPPPWVSDPFPPEDHEGDPLLKEGRYQIESALNFSVTGGVYLAQDLHTGKKVIIKEARPFTQVDANGHDATDRLKKEYELLEKLSPLGICPQPIDLFWDWEHLFLVEEYIDGPDLARFMISSGPLVEIHPKENVKQAYAKKLHKIWTSLSQGLASMHDQNIVCGDLSIKNVLLSNEDRGEVRIIDLEAAMEIGVHPPTQIKTPGYTSPSRGQIHTKEDDIYSLGAVMLGTMFLINTFIDLQPSSQSLFIDSIGADLGIPKNLLQIVKKCMSEDPGKRPTAHQVVTMLTQTDPDFDQKPSLPPMIERQEMIEIINNVTNYIRKNADPLRQDRLFPADLTVYYTNPLSVANGALGVAYALNKIDGEIPSKIKAWLLTQSVDHNSYPPGLYIGLAGISWALWEIGMEDLALKTMRSIENHPLLWQQADLYYGMAGYGMSTLHFYLNTKDEHWLNQATQVGDWLLQTKKENENGHCYWPDTGGNAWLGLSQGSSGVALFLLYLSIATKEEKYLELGKSALAFDLSHIYTEKDGYFTMPRGKAGSSEENVLSHYWQDGSAGVATVLLRYGSYTKDPEYLKTFEKLARDSFRKYTVFPGLFRGLSGLGNFLLDAYDFTGDEKYLKEAKRVASGVLPYQIQRPEGIAFPGEQLLRISTDFATGSSGIALFLNRLAHADQKLGNFNFTLDQLL</sequence>
<protein>
    <submittedName>
        <fullName evidence="2">Serine/threonine protein kinase</fullName>
    </submittedName>
</protein>
<keyword evidence="2" id="KW-0418">Kinase</keyword>
<keyword evidence="2" id="KW-0808">Transferase</keyword>
<evidence type="ECO:0000259" key="1">
    <source>
        <dbReference type="PROSITE" id="PS50011"/>
    </source>
</evidence>
<dbReference type="AlphaFoldDB" id="A0A4R3L9F5"/>
<dbReference type="CDD" id="cd04791">
    <property type="entry name" value="LanC_SerThrkinase"/>
    <property type="match status" value="1"/>
</dbReference>
<dbReference type="Gene3D" id="3.30.200.20">
    <property type="entry name" value="Phosphorylase Kinase, domain 1"/>
    <property type="match status" value="1"/>
</dbReference>
<dbReference type="PRINTS" id="PR01950">
    <property type="entry name" value="LANCSUPER"/>
</dbReference>
<dbReference type="InterPro" id="IPR000719">
    <property type="entry name" value="Prot_kinase_dom"/>
</dbReference>
<dbReference type="InterPro" id="IPR058053">
    <property type="entry name" value="RamC_C"/>
</dbReference>
<comment type="caution">
    <text evidence="2">The sequence shown here is derived from an EMBL/GenBank/DDBJ whole genome shotgun (WGS) entry which is preliminary data.</text>
</comment>
<dbReference type="RefSeq" id="WP_131922872.1">
    <property type="nucleotide sequence ID" value="NZ_SMAG01000001.1"/>
</dbReference>
<dbReference type="OrthoDB" id="1492512at2"/>
<dbReference type="GO" id="GO:0004674">
    <property type="term" value="F:protein serine/threonine kinase activity"/>
    <property type="evidence" value="ECO:0007669"/>
    <property type="project" value="UniProtKB-KW"/>
</dbReference>
<dbReference type="NCBIfam" id="NF038151">
    <property type="entry name" value="lanthi_synth_III"/>
    <property type="match status" value="1"/>
</dbReference>
<evidence type="ECO:0000313" key="3">
    <source>
        <dbReference type="Proteomes" id="UP000294937"/>
    </source>
</evidence>
<dbReference type="Proteomes" id="UP000294937">
    <property type="component" value="Unassembled WGS sequence"/>
</dbReference>
<gene>
    <name evidence="2" type="ORF">EDD58_10186</name>
</gene>
<dbReference type="Pfam" id="PF00069">
    <property type="entry name" value="Pkinase"/>
    <property type="match status" value="1"/>
</dbReference>
<dbReference type="InterPro" id="IPR007822">
    <property type="entry name" value="LANC-like"/>
</dbReference>
<dbReference type="GO" id="GO:0031179">
    <property type="term" value="P:peptide modification"/>
    <property type="evidence" value="ECO:0007669"/>
    <property type="project" value="InterPro"/>
</dbReference>
<dbReference type="PANTHER" id="PTHR44167:SF24">
    <property type="entry name" value="SERINE_THREONINE-PROTEIN KINASE CHK2"/>
    <property type="match status" value="1"/>
</dbReference>
<dbReference type="SUPFAM" id="SSF56112">
    <property type="entry name" value="Protein kinase-like (PK-like)"/>
    <property type="match status" value="1"/>
</dbReference>
<feature type="domain" description="Protein kinase" evidence="1">
    <location>
        <begin position="229"/>
        <end position="497"/>
    </location>
</feature>
<proteinExistence type="predicted"/>
<dbReference type="Pfam" id="PF25816">
    <property type="entry name" value="RamC_N"/>
    <property type="match status" value="1"/>
</dbReference>
<keyword evidence="3" id="KW-1185">Reference proteome</keyword>
<dbReference type="InterPro" id="IPR012341">
    <property type="entry name" value="6hp_glycosidase-like_sf"/>
</dbReference>
<dbReference type="Gene3D" id="1.10.510.10">
    <property type="entry name" value="Transferase(Phosphotransferase) domain 1"/>
    <property type="match status" value="1"/>
</dbReference>
<dbReference type="SMART" id="SM01260">
    <property type="entry name" value="LANC_like"/>
    <property type="match status" value="1"/>
</dbReference>